<dbReference type="CDD" id="cd06340">
    <property type="entry name" value="PBP1_ABC_ligand_binding-like"/>
    <property type="match status" value="1"/>
</dbReference>
<evidence type="ECO:0000313" key="6">
    <source>
        <dbReference type="Proteomes" id="UP001172743"/>
    </source>
</evidence>
<organism evidence="5 6">
    <name type="scientific">Ureibacillus aquaedulcis</name>
    <dbReference type="NCBI Taxonomy" id="3058421"/>
    <lineage>
        <taxon>Bacteria</taxon>
        <taxon>Bacillati</taxon>
        <taxon>Bacillota</taxon>
        <taxon>Bacilli</taxon>
        <taxon>Bacillales</taxon>
        <taxon>Caryophanaceae</taxon>
        <taxon>Ureibacillus</taxon>
    </lineage>
</organism>
<name>A0ABT8GKQ1_9BACL</name>
<dbReference type="PROSITE" id="PS51257">
    <property type="entry name" value="PROKAR_LIPOPROTEIN"/>
    <property type="match status" value="1"/>
</dbReference>
<dbReference type="InterPro" id="IPR028082">
    <property type="entry name" value="Peripla_BP_I"/>
</dbReference>
<dbReference type="InterPro" id="IPR051010">
    <property type="entry name" value="BCAA_transport"/>
</dbReference>
<dbReference type="InterPro" id="IPR028081">
    <property type="entry name" value="Leu-bd"/>
</dbReference>
<sequence>MKKRGILINLVFAMVLLLAACSGSEGGTSSSGPASGEGDTIKIGSLHPLSGGLALEGQEMRDAVKLAIEDKNAAGGISSIDGAKLELIEADHEGTPEKGVSEVQKLDREGVVGIVGAYSSGVALPATQEAERARLPFVVDIGSADEITERGFKYTFRLQPAASSFSVDFLEFFQDLNENAEEKLSSAVIVHEDSVFGTSIAEAIVENADGYGLDVLEVLPHASSTADLSSTINKISSLKPDTVIVTTYLRDGVMLVEGIENSNFAPKAIIGVANGAFSNASFFKDYQSINNLVMDVNYTINPHSELANDVKERYKEAYGRELGPNGAYSYMATTVLIDAIERAGTTDRAAIQKALTETNLEEHILPQDAIKFDEKGQNINAKAVLNQIFDGAPKVVGPEEYKETEAVYPRN</sequence>
<protein>
    <submittedName>
        <fullName evidence="5">ABC transporter substrate-binding protein</fullName>
    </submittedName>
</protein>
<dbReference type="Gene3D" id="3.40.50.2300">
    <property type="match status" value="2"/>
</dbReference>
<gene>
    <name evidence="5" type="ORF">QYB95_00415</name>
</gene>
<evidence type="ECO:0000256" key="1">
    <source>
        <dbReference type="ARBA" id="ARBA00010062"/>
    </source>
</evidence>
<reference evidence="5" key="1">
    <citation type="submission" date="2023-07" db="EMBL/GenBank/DDBJ databases">
        <title>Ureibacillus sp. isolated from freshwater well.</title>
        <authorList>
            <person name="Kirdat K."/>
            <person name="Bhatt A."/>
            <person name="Teware R."/>
            <person name="Bhavsar Y."/>
            <person name="Yadav A."/>
        </authorList>
    </citation>
    <scope>NUCLEOTIDE SEQUENCE</scope>
    <source>
        <strain evidence="5">BA0131</strain>
    </source>
</reference>
<evidence type="ECO:0000259" key="4">
    <source>
        <dbReference type="Pfam" id="PF13458"/>
    </source>
</evidence>
<feature type="domain" description="Leucine-binding protein" evidence="4">
    <location>
        <begin position="40"/>
        <end position="381"/>
    </location>
</feature>
<evidence type="ECO:0000313" key="5">
    <source>
        <dbReference type="EMBL" id="MDN4491985.1"/>
    </source>
</evidence>
<dbReference type="SUPFAM" id="SSF53822">
    <property type="entry name" value="Periplasmic binding protein-like I"/>
    <property type="match status" value="1"/>
</dbReference>
<dbReference type="Pfam" id="PF13458">
    <property type="entry name" value="Peripla_BP_6"/>
    <property type="match status" value="1"/>
</dbReference>
<dbReference type="Proteomes" id="UP001172743">
    <property type="component" value="Unassembled WGS sequence"/>
</dbReference>
<comment type="caution">
    <text evidence="5">The sequence shown here is derived from an EMBL/GenBank/DDBJ whole genome shotgun (WGS) entry which is preliminary data.</text>
</comment>
<accession>A0ABT8GKQ1</accession>
<comment type="similarity">
    <text evidence="1">Belongs to the leucine-binding protein family.</text>
</comment>
<dbReference type="EMBL" id="JAUHTQ010000001">
    <property type="protein sequence ID" value="MDN4491985.1"/>
    <property type="molecule type" value="Genomic_DNA"/>
</dbReference>
<evidence type="ECO:0000256" key="3">
    <source>
        <dbReference type="SAM" id="SignalP"/>
    </source>
</evidence>
<keyword evidence="2 3" id="KW-0732">Signal</keyword>
<proteinExistence type="inferred from homology"/>
<dbReference type="RefSeq" id="WP_301136098.1">
    <property type="nucleotide sequence ID" value="NZ_JAUHTQ010000001.1"/>
</dbReference>
<feature type="chain" id="PRO_5045172933" evidence="3">
    <location>
        <begin position="20"/>
        <end position="411"/>
    </location>
</feature>
<keyword evidence="6" id="KW-1185">Reference proteome</keyword>
<feature type="signal peptide" evidence="3">
    <location>
        <begin position="1"/>
        <end position="19"/>
    </location>
</feature>
<evidence type="ECO:0000256" key="2">
    <source>
        <dbReference type="ARBA" id="ARBA00022729"/>
    </source>
</evidence>
<dbReference type="PANTHER" id="PTHR30483">
    <property type="entry name" value="LEUCINE-SPECIFIC-BINDING PROTEIN"/>
    <property type="match status" value="1"/>
</dbReference>